<evidence type="ECO:0000313" key="3">
    <source>
        <dbReference type="Proteomes" id="UP000076882"/>
    </source>
</evidence>
<evidence type="ECO:0000313" key="2">
    <source>
        <dbReference type="EMBL" id="KZU98687.1"/>
    </source>
</evidence>
<gene>
    <name evidence="2" type="ORF">Lp19_0167</name>
    <name evidence="1" type="ORF">Nizo2260_1396</name>
</gene>
<name>A0A165FU96_LACPN</name>
<dbReference type="EMBL" id="LUWI01000019">
    <property type="protein sequence ID" value="KZU04463.1"/>
    <property type="molecule type" value="Genomic_DNA"/>
</dbReference>
<accession>A0A165FU96</accession>
<dbReference type="Proteomes" id="UP000076882">
    <property type="component" value="Unassembled WGS sequence"/>
</dbReference>
<dbReference type="AlphaFoldDB" id="A0A165FU96"/>
<dbReference type="EMBL" id="LUXM01000003">
    <property type="protein sequence ID" value="KZU98687.1"/>
    <property type="molecule type" value="Genomic_DNA"/>
</dbReference>
<reference evidence="3 4" key="1">
    <citation type="submission" date="2016-03" db="EMBL/GenBank/DDBJ databases">
        <title>Comparative genomics of 54 Lactobacillus plantarum strains reveals genomic uncoupling from niche constraints.</title>
        <authorList>
            <person name="Martino M.E."/>
        </authorList>
    </citation>
    <scope>NUCLEOTIDE SEQUENCE [LARGE SCALE GENOMIC DNA]</scope>
    <source>
        <strain evidence="2 3">19.1</strain>
        <strain evidence="1 4">Nizo2260</strain>
    </source>
</reference>
<evidence type="ECO:0000313" key="1">
    <source>
        <dbReference type="EMBL" id="KZU04463.1"/>
    </source>
</evidence>
<dbReference type="RefSeq" id="WP_013355189.1">
    <property type="nucleotide sequence ID" value="NZ_AP018405.1"/>
</dbReference>
<protein>
    <submittedName>
        <fullName evidence="2">Uncharacterized protein</fullName>
    </submittedName>
</protein>
<dbReference type="PATRIC" id="fig|1590.143.peg.742"/>
<evidence type="ECO:0000313" key="4">
    <source>
        <dbReference type="Proteomes" id="UP000076989"/>
    </source>
</evidence>
<dbReference type="Proteomes" id="UP000076989">
    <property type="component" value="Unassembled WGS sequence"/>
</dbReference>
<proteinExistence type="predicted"/>
<comment type="caution">
    <text evidence="2">The sequence shown here is derived from an EMBL/GenBank/DDBJ whole genome shotgun (WGS) entry which is preliminary data.</text>
</comment>
<sequence>MKATTIFVCQPASKAAATRIPVPIALLHHLWLDTGRDDKWLSATV</sequence>
<organism evidence="2 3">
    <name type="scientific">Lactiplantibacillus plantarum</name>
    <name type="common">Lactobacillus plantarum</name>
    <dbReference type="NCBI Taxonomy" id="1590"/>
    <lineage>
        <taxon>Bacteria</taxon>
        <taxon>Bacillati</taxon>
        <taxon>Bacillota</taxon>
        <taxon>Bacilli</taxon>
        <taxon>Lactobacillales</taxon>
        <taxon>Lactobacillaceae</taxon>
        <taxon>Lactiplantibacillus</taxon>
    </lineage>
</organism>